<dbReference type="PANTHER" id="PTHR33841">
    <property type="entry name" value="DNA METHYLTRANSFERASE YEEA-RELATED"/>
    <property type="match status" value="1"/>
</dbReference>
<dbReference type="InterPro" id="IPR002052">
    <property type="entry name" value="DNA_methylase_N6_adenine_CS"/>
</dbReference>
<name>A0A1X0DLV7_9MYCO</name>
<evidence type="ECO:0000256" key="1">
    <source>
        <dbReference type="ARBA" id="ARBA00022603"/>
    </source>
</evidence>
<dbReference type="InterPro" id="IPR050953">
    <property type="entry name" value="N4_N6_ade-DNA_methylase"/>
</dbReference>
<evidence type="ECO:0000256" key="2">
    <source>
        <dbReference type="ARBA" id="ARBA00022679"/>
    </source>
</evidence>
<dbReference type="Gene3D" id="3.40.50.150">
    <property type="entry name" value="Vaccinia Virus protein VP39"/>
    <property type="match status" value="1"/>
</dbReference>
<dbReference type="InterPro" id="IPR029063">
    <property type="entry name" value="SAM-dependent_MTases_sf"/>
</dbReference>
<evidence type="ECO:0000259" key="5">
    <source>
        <dbReference type="Pfam" id="PF02384"/>
    </source>
</evidence>
<keyword evidence="3" id="KW-0949">S-adenosyl-L-methionine</keyword>
<accession>A0A1X0DLV7</accession>
<dbReference type="AlphaFoldDB" id="A0A1X0DLV7"/>
<dbReference type="RefSeq" id="WP_083029288.1">
    <property type="nucleotide sequence ID" value="NZ_AP022618.1"/>
</dbReference>
<dbReference type="Pfam" id="PF02384">
    <property type="entry name" value="N6_Mtase"/>
    <property type="match status" value="1"/>
</dbReference>
<dbReference type="EMBL" id="MVHS01000004">
    <property type="protein sequence ID" value="ORA73386.1"/>
    <property type="molecule type" value="Genomic_DNA"/>
</dbReference>
<evidence type="ECO:0000259" key="6">
    <source>
        <dbReference type="Pfam" id="PF22837"/>
    </source>
</evidence>
<dbReference type="GO" id="GO:0003677">
    <property type="term" value="F:DNA binding"/>
    <property type="evidence" value="ECO:0007669"/>
    <property type="project" value="InterPro"/>
</dbReference>
<comment type="caution">
    <text evidence="7">The sequence shown here is derived from an EMBL/GenBank/DDBJ whole genome shotgun (WGS) entry which is preliminary data.</text>
</comment>
<evidence type="ECO:0000313" key="7">
    <source>
        <dbReference type="EMBL" id="ORA73386.1"/>
    </source>
</evidence>
<keyword evidence="1 7" id="KW-0489">Methyltransferase</keyword>
<dbReference type="InterPro" id="IPR054520">
    <property type="entry name" value="M_Eco57I_C"/>
</dbReference>
<dbReference type="GO" id="GO:0032259">
    <property type="term" value="P:methylation"/>
    <property type="evidence" value="ECO:0007669"/>
    <property type="project" value="UniProtKB-KW"/>
</dbReference>
<gene>
    <name evidence="7" type="ORF">BST26_02365</name>
</gene>
<evidence type="ECO:0000256" key="4">
    <source>
        <dbReference type="ARBA" id="ARBA00022747"/>
    </source>
</evidence>
<dbReference type="STRING" id="444597.BST26_02365"/>
<dbReference type="GO" id="GO:0009007">
    <property type="term" value="F:site-specific DNA-methyltransferase (adenine-specific) activity"/>
    <property type="evidence" value="ECO:0007669"/>
    <property type="project" value="UniProtKB-EC"/>
</dbReference>
<keyword evidence="8" id="KW-1185">Reference proteome</keyword>
<dbReference type="GO" id="GO:0009307">
    <property type="term" value="P:DNA restriction-modification system"/>
    <property type="evidence" value="ECO:0007669"/>
    <property type="project" value="UniProtKB-KW"/>
</dbReference>
<dbReference type="Pfam" id="PF22837">
    <property type="entry name" value="M_Eco57I_C"/>
    <property type="match status" value="1"/>
</dbReference>
<dbReference type="GO" id="GO:0008170">
    <property type="term" value="F:N-methyltransferase activity"/>
    <property type="evidence" value="ECO:0007669"/>
    <property type="project" value="InterPro"/>
</dbReference>
<keyword evidence="4" id="KW-0680">Restriction system</keyword>
<feature type="domain" description="Type II methyltransferase M.Eco57I C-terminal" evidence="6">
    <location>
        <begin position="271"/>
        <end position="531"/>
    </location>
</feature>
<dbReference type="Proteomes" id="UP000192801">
    <property type="component" value="Unassembled WGS sequence"/>
</dbReference>
<organism evidence="7 8">
    <name type="scientific">Mycolicibacterium insubricum</name>
    <dbReference type="NCBI Taxonomy" id="444597"/>
    <lineage>
        <taxon>Bacteria</taxon>
        <taxon>Bacillati</taxon>
        <taxon>Actinomycetota</taxon>
        <taxon>Actinomycetes</taxon>
        <taxon>Mycobacteriales</taxon>
        <taxon>Mycobacteriaceae</taxon>
        <taxon>Mycolicibacterium</taxon>
    </lineage>
</organism>
<proteinExistence type="predicted"/>
<evidence type="ECO:0000256" key="3">
    <source>
        <dbReference type="ARBA" id="ARBA00022691"/>
    </source>
</evidence>
<sequence length="565" mass="59857">MMGMTTGDDAAQRKARGAFFTPAPVARFLFDWAVRSPGDDVLEPSCGEAVFLHQARPGHTGRLTGVELHTGSARRAQRSLRDAGIPATVGVRNFFLHNEFGAYDAVVGNPPYIRYQDFTGADRARARAAALRAGVSLPNLASSWAAFTVHAALQLRPGGRLALVLPAELLTVNYAAGVRQFLMDRFGAVGLVLFEQRVFPGVLEEVVLLLADGYRGDGNVGGAGPADHAGRAGPADHAGGAGHMDLWQVRDADGLAELSESRRWTPPGGGAKWSAGLLSTAGRAALEDATGTGFTPLQSWGDTTLGMVTGNNRFFALSPQRVDALGLTDDDVIDLSPPGSRHLRGLSLTARGLRDLGDAGAASHLFRPAGEPSAAARRYIRAGEDLDVHHAYKCRVRRPWWRVPHLRPADLLLTYMNADTPRLCSNRARAHHLNSVHGVYLRDGVRTLGLDLLPLAALNSVTLLGAETVGRAYGGGLLKIEPREADALPVPSPPLVAAHAAALRALRPRVTALLRTGRLLDAVTCVDAVLLTDGLGLATDQLAALRSDHAALTARRVARGRAAGG</sequence>
<dbReference type="PANTHER" id="PTHR33841:SF5">
    <property type="entry name" value="DNA METHYLASE (MODIFICATION METHYLASE) (METHYLTRANSFERASE)-RELATED"/>
    <property type="match status" value="1"/>
</dbReference>
<reference evidence="7 8" key="1">
    <citation type="submission" date="2016-12" db="EMBL/GenBank/DDBJ databases">
        <title>The new phylogeny of genus Mycobacterium.</title>
        <authorList>
            <person name="Tortoli E."/>
            <person name="Trovato A."/>
            <person name="Cirillo D.M."/>
        </authorList>
    </citation>
    <scope>NUCLEOTIDE SEQUENCE [LARGE SCALE GENOMIC DNA]</scope>
    <source>
        <strain evidence="7 8">DSM 45130</strain>
    </source>
</reference>
<keyword evidence="2 7" id="KW-0808">Transferase</keyword>
<dbReference type="REBASE" id="378479">
    <property type="entry name" value="M.Min16366ORF2720P"/>
</dbReference>
<dbReference type="PROSITE" id="PS00092">
    <property type="entry name" value="N6_MTASE"/>
    <property type="match status" value="1"/>
</dbReference>
<dbReference type="PRINTS" id="PR00507">
    <property type="entry name" value="N12N6MTFRASE"/>
</dbReference>
<dbReference type="OrthoDB" id="32195at2"/>
<protein>
    <submittedName>
        <fullName evidence="7">SAM-dependent methyltransferase</fullName>
    </submittedName>
</protein>
<dbReference type="InterPro" id="IPR003356">
    <property type="entry name" value="DNA_methylase_A-5"/>
</dbReference>
<evidence type="ECO:0000313" key="8">
    <source>
        <dbReference type="Proteomes" id="UP000192801"/>
    </source>
</evidence>
<feature type="domain" description="DNA methylase adenine-specific" evidence="5">
    <location>
        <begin position="12"/>
        <end position="202"/>
    </location>
</feature>
<dbReference type="SUPFAM" id="SSF53335">
    <property type="entry name" value="S-adenosyl-L-methionine-dependent methyltransferases"/>
    <property type="match status" value="1"/>
</dbReference>